<dbReference type="GO" id="GO:0005829">
    <property type="term" value="C:cytosol"/>
    <property type="evidence" value="ECO:0007669"/>
    <property type="project" value="TreeGrafter"/>
</dbReference>
<dbReference type="InterPro" id="IPR032466">
    <property type="entry name" value="Metal_Hydrolase"/>
</dbReference>
<evidence type="ECO:0000313" key="9">
    <source>
        <dbReference type="EMBL" id="NYI70280.1"/>
    </source>
</evidence>
<comment type="caution">
    <text evidence="9">The sequence shown here is derived from an EMBL/GenBank/DDBJ whole genome shotgun (WGS) entry which is preliminary data.</text>
</comment>
<evidence type="ECO:0000259" key="8">
    <source>
        <dbReference type="Pfam" id="PF00962"/>
    </source>
</evidence>
<gene>
    <name evidence="9" type="ORF">GGQ54_000840</name>
</gene>
<dbReference type="NCBIfam" id="NF006847">
    <property type="entry name" value="PRK09358.1-2"/>
    <property type="match status" value="1"/>
</dbReference>
<evidence type="ECO:0000256" key="7">
    <source>
        <dbReference type="ARBA" id="ARBA00023080"/>
    </source>
</evidence>
<protein>
    <recommendedName>
        <fullName evidence="3">adenosine deaminase</fullName>
        <ecNumber evidence="3">3.5.4.4</ecNumber>
    </recommendedName>
</protein>
<keyword evidence="4" id="KW-0479">Metal-binding</keyword>
<dbReference type="PANTHER" id="PTHR11409">
    <property type="entry name" value="ADENOSINE DEAMINASE"/>
    <property type="match status" value="1"/>
</dbReference>
<evidence type="ECO:0000256" key="2">
    <source>
        <dbReference type="ARBA" id="ARBA00006676"/>
    </source>
</evidence>
<dbReference type="Gene3D" id="3.20.20.140">
    <property type="entry name" value="Metal-dependent hydrolases"/>
    <property type="match status" value="1"/>
</dbReference>
<dbReference type="GO" id="GO:0043103">
    <property type="term" value="P:hypoxanthine salvage"/>
    <property type="evidence" value="ECO:0007669"/>
    <property type="project" value="TreeGrafter"/>
</dbReference>
<dbReference type="GO" id="GO:0004000">
    <property type="term" value="F:adenosine deaminase activity"/>
    <property type="evidence" value="ECO:0007669"/>
    <property type="project" value="TreeGrafter"/>
</dbReference>
<dbReference type="AlphaFoldDB" id="A0A7Z0IK69"/>
<proteinExistence type="inferred from homology"/>
<dbReference type="InterPro" id="IPR006330">
    <property type="entry name" value="Ado/ade_deaminase"/>
</dbReference>
<keyword evidence="10" id="KW-1185">Reference proteome</keyword>
<comment type="cofactor">
    <cofactor evidence="1">
        <name>Zn(2+)</name>
        <dbReference type="ChEBI" id="CHEBI:29105"/>
    </cofactor>
</comment>
<dbReference type="GO" id="GO:0046872">
    <property type="term" value="F:metal ion binding"/>
    <property type="evidence" value="ECO:0007669"/>
    <property type="project" value="UniProtKB-KW"/>
</dbReference>
<dbReference type="NCBIfam" id="TIGR01430">
    <property type="entry name" value="aden_deam"/>
    <property type="match status" value="1"/>
</dbReference>
<evidence type="ECO:0000313" key="10">
    <source>
        <dbReference type="Proteomes" id="UP000527616"/>
    </source>
</evidence>
<evidence type="ECO:0000256" key="3">
    <source>
        <dbReference type="ARBA" id="ARBA00012784"/>
    </source>
</evidence>
<dbReference type="InterPro" id="IPR001365">
    <property type="entry name" value="A_deaminase_dom"/>
</dbReference>
<feature type="domain" description="Adenosine deaminase" evidence="8">
    <location>
        <begin position="10"/>
        <end position="348"/>
    </location>
</feature>
<organism evidence="9 10">
    <name type="scientific">Naumannella cuiyingiana</name>
    <dbReference type="NCBI Taxonomy" id="1347891"/>
    <lineage>
        <taxon>Bacteria</taxon>
        <taxon>Bacillati</taxon>
        <taxon>Actinomycetota</taxon>
        <taxon>Actinomycetes</taxon>
        <taxon>Propionibacteriales</taxon>
        <taxon>Propionibacteriaceae</taxon>
        <taxon>Naumannella</taxon>
    </lineage>
</organism>
<evidence type="ECO:0000256" key="4">
    <source>
        <dbReference type="ARBA" id="ARBA00022723"/>
    </source>
</evidence>
<evidence type="ECO:0000256" key="6">
    <source>
        <dbReference type="ARBA" id="ARBA00022833"/>
    </source>
</evidence>
<dbReference type="GO" id="GO:0009117">
    <property type="term" value="P:nucleotide metabolic process"/>
    <property type="evidence" value="ECO:0007669"/>
    <property type="project" value="UniProtKB-KW"/>
</dbReference>
<dbReference type="FunFam" id="3.20.20.140:FF:000020">
    <property type="entry name" value="Adenosine deaminase"/>
    <property type="match status" value="1"/>
</dbReference>
<keyword evidence="7" id="KW-0546">Nucleotide metabolism</keyword>
<evidence type="ECO:0000256" key="5">
    <source>
        <dbReference type="ARBA" id="ARBA00022801"/>
    </source>
</evidence>
<evidence type="ECO:0000256" key="1">
    <source>
        <dbReference type="ARBA" id="ARBA00001947"/>
    </source>
</evidence>
<name>A0A7Z0IK69_9ACTN</name>
<dbReference type="PANTHER" id="PTHR11409:SF43">
    <property type="entry name" value="ADENOSINE DEAMINASE"/>
    <property type="match status" value="1"/>
</dbReference>
<reference evidence="9 10" key="1">
    <citation type="submission" date="2020-07" db="EMBL/GenBank/DDBJ databases">
        <title>Sequencing the genomes of 1000 actinobacteria strains.</title>
        <authorList>
            <person name="Klenk H.-P."/>
        </authorList>
    </citation>
    <scope>NUCLEOTIDE SEQUENCE [LARGE SCALE GENOMIC DNA]</scope>
    <source>
        <strain evidence="9 10">DSM 103164</strain>
    </source>
</reference>
<dbReference type="Pfam" id="PF00962">
    <property type="entry name" value="A_deaminase"/>
    <property type="match status" value="1"/>
</dbReference>
<dbReference type="GO" id="GO:0006154">
    <property type="term" value="P:adenosine catabolic process"/>
    <property type="evidence" value="ECO:0007669"/>
    <property type="project" value="TreeGrafter"/>
</dbReference>
<comment type="similarity">
    <text evidence="2">Belongs to the metallo-dependent hydrolases superfamily. Adenosine and AMP deaminases family.</text>
</comment>
<dbReference type="SUPFAM" id="SSF51556">
    <property type="entry name" value="Metallo-dependent hydrolases"/>
    <property type="match status" value="1"/>
</dbReference>
<dbReference type="RefSeq" id="WP_179444253.1">
    <property type="nucleotide sequence ID" value="NZ_JACBZS010000001.1"/>
</dbReference>
<keyword evidence="6" id="KW-0862">Zinc</keyword>
<sequence length="356" mass="38033">MIDSVLRAAPKVALHDHLDGGLRPGTVIELAAEVGHELPVGGDAEALGDWFFAAADSGSLVRYLETFEHTVAVTQTAQALRRVAREFVADQAADGVVYAEARWAPAQHTRGALSEEDAVIAVRDGLAEGMAAAAAGGSPIIARQLITGLRHHDDALSIAELAVAYRDDSVAGFDVAGPEDGFPPSRHSAAYELLNRAHARYTIHAGEAAGVDSIREAVRECGAQRIGHGVRIIEDIEVDGDELRLGEVASHLRDEQILLEVCPSSNLQTGIAATIAEHPVRTLDRAGLKITISCDNRLMSRTTLSREFALLADAFGYGLDDVERFTINGAEEAFLPEAERRALIDDVIIPGYAALR</sequence>
<dbReference type="EMBL" id="JACBZS010000001">
    <property type="protein sequence ID" value="NYI70280.1"/>
    <property type="molecule type" value="Genomic_DNA"/>
</dbReference>
<keyword evidence="5 9" id="KW-0378">Hydrolase</keyword>
<dbReference type="EC" id="3.5.4.4" evidence="3"/>
<dbReference type="Proteomes" id="UP000527616">
    <property type="component" value="Unassembled WGS sequence"/>
</dbReference>
<accession>A0A7Z0IK69</accession>
<dbReference type="GO" id="GO:0046103">
    <property type="term" value="P:inosine biosynthetic process"/>
    <property type="evidence" value="ECO:0007669"/>
    <property type="project" value="TreeGrafter"/>
</dbReference>